<evidence type="ECO:0000259" key="3">
    <source>
        <dbReference type="PROSITE" id="PS50010"/>
    </source>
</evidence>
<dbReference type="InterPro" id="IPR035899">
    <property type="entry name" value="DBL_dom_sf"/>
</dbReference>
<keyword evidence="1" id="KW-0344">Guanine-nucleotide releasing factor</keyword>
<sequence>NPFSPPNIDHDQQRQNQKTGITDDNNVLLSNNASSSSMDAGAKSGGGESTTSPTTVDNVELENDQQLSAEDQAKAKRKYVLMELVESERHYVNDLGSIVEERRLHMYVVYCQNKPTSEYLVGEYEAFFNEIKQKLGHRLTLGDLLIKPVQRIMKYQLLLKDILKYTERSNESTEFLKKALQVMHVVPKACDDMMHVGRLQNFDGKITAQGKLLHQ</sequence>
<dbReference type="WBParaSite" id="nRc.2.0.1.t28719-RA">
    <property type="protein sequence ID" value="nRc.2.0.1.t28719-RA"/>
    <property type="gene ID" value="nRc.2.0.1.g28719"/>
</dbReference>
<feature type="compositionally biased region" description="Low complexity" evidence="2">
    <location>
        <begin position="25"/>
        <end position="37"/>
    </location>
</feature>
<evidence type="ECO:0000313" key="4">
    <source>
        <dbReference type="Proteomes" id="UP000887565"/>
    </source>
</evidence>
<dbReference type="SMART" id="SM00325">
    <property type="entry name" value="RhoGEF"/>
    <property type="match status" value="1"/>
</dbReference>
<feature type="domain" description="DH" evidence="3">
    <location>
        <begin position="104"/>
        <end position="193"/>
    </location>
</feature>
<accession>A0A915JRK2</accession>
<name>A0A915JRK2_ROMCU</name>
<dbReference type="PANTHER" id="PTHR22826:SF106">
    <property type="entry name" value="TRIO, ISOFORM A"/>
    <property type="match status" value="1"/>
</dbReference>
<dbReference type="InterPro" id="IPR001331">
    <property type="entry name" value="GDS_CDC24_CS"/>
</dbReference>
<dbReference type="SUPFAM" id="SSF48065">
    <property type="entry name" value="DBL homology domain (DH-domain)"/>
    <property type="match status" value="1"/>
</dbReference>
<dbReference type="Gene3D" id="1.20.900.10">
    <property type="entry name" value="Dbl homology (DH) domain"/>
    <property type="match status" value="2"/>
</dbReference>
<feature type="compositionally biased region" description="Polar residues" evidence="2">
    <location>
        <begin position="14"/>
        <end position="24"/>
    </location>
</feature>
<reference evidence="5" key="1">
    <citation type="submission" date="2022-11" db="UniProtKB">
        <authorList>
            <consortium name="WormBaseParasite"/>
        </authorList>
    </citation>
    <scope>IDENTIFICATION</scope>
</reference>
<dbReference type="GO" id="GO:0005085">
    <property type="term" value="F:guanyl-nucleotide exchange factor activity"/>
    <property type="evidence" value="ECO:0007669"/>
    <property type="project" value="UniProtKB-KW"/>
</dbReference>
<dbReference type="GO" id="GO:0005737">
    <property type="term" value="C:cytoplasm"/>
    <property type="evidence" value="ECO:0007669"/>
    <property type="project" value="TreeGrafter"/>
</dbReference>
<evidence type="ECO:0000256" key="2">
    <source>
        <dbReference type="SAM" id="MobiDB-lite"/>
    </source>
</evidence>
<dbReference type="PROSITE" id="PS00741">
    <property type="entry name" value="DH_1"/>
    <property type="match status" value="1"/>
</dbReference>
<dbReference type="PANTHER" id="PTHR22826">
    <property type="entry name" value="RHO GUANINE EXCHANGE FACTOR-RELATED"/>
    <property type="match status" value="1"/>
</dbReference>
<dbReference type="InterPro" id="IPR051336">
    <property type="entry name" value="RhoGEF_Guanine_NuclExch_SF"/>
</dbReference>
<dbReference type="InterPro" id="IPR000219">
    <property type="entry name" value="DH_dom"/>
</dbReference>
<dbReference type="PROSITE" id="PS50010">
    <property type="entry name" value="DH_2"/>
    <property type="match status" value="1"/>
</dbReference>
<proteinExistence type="predicted"/>
<organism evidence="4 5">
    <name type="scientific">Romanomermis culicivorax</name>
    <name type="common">Nematode worm</name>
    <dbReference type="NCBI Taxonomy" id="13658"/>
    <lineage>
        <taxon>Eukaryota</taxon>
        <taxon>Metazoa</taxon>
        <taxon>Ecdysozoa</taxon>
        <taxon>Nematoda</taxon>
        <taxon>Enoplea</taxon>
        <taxon>Dorylaimia</taxon>
        <taxon>Mermithida</taxon>
        <taxon>Mermithoidea</taxon>
        <taxon>Mermithidae</taxon>
        <taxon>Romanomermis</taxon>
    </lineage>
</organism>
<evidence type="ECO:0000313" key="5">
    <source>
        <dbReference type="WBParaSite" id="nRc.2.0.1.t28719-RA"/>
    </source>
</evidence>
<dbReference type="Pfam" id="PF00621">
    <property type="entry name" value="RhoGEF"/>
    <property type="match status" value="1"/>
</dbReference>
<dbReference type="GO" id="GO:0035556">
    <property type="term" value="P:intracellular signal transduction"/>
    <property type="evidence" value="ECO:0007669"/>
    <property type="project" value="InterPro"/>
</dbReference>
<dbReference type="AlphaFoldDB" id="A0A915JRK2"/>
<protein>
    <submittedName>
        <fullName evidence="5">DH domain-containing protein</fullName>
    </submittedName>
</protein>
<dbReference type="Proteomes" id="UP000887565">
    <property type="component" value="Unplaced"/>
</dbReference>
<feature type="region of interest" description="Disordered" evidence="2">
    <location>
        <begin position="1"/>
        <end position="68"/>
    </location>
</feature>
<keyword evidence="4" id="KW-1185">Reference proteome</keyword>
<evidence type="ECO:0000256" key="1">
    <source>
        <dbReference type="ARBA" id="ARBA00022658"/>
    </source>
</evidence>